<dbReference type="OrthoDB" id="8300214at2759"/>
<dbReference type="SUPFAM" id="SSF53335">
    <property type="entry name" value="S-adenosyl-L-methionine-dependent methyltransferases"/>
    <property type="match status" value="1"/>
</dbReference>
<keyword evidence="3" id="KW-1185">Reference proteome</keyword>
<comment type="caution">
    <text evidence="2">The sequence shown here is derived from an EMBL/GenBank/DDBJ whole genome shotgun (WGS) entry which is preliminary data.</text>
</comment>
<dbReference type="CDD" id="cd02440">
    <property type="entry name" value="AdoMet_MTases"/>
    <property type="match status" value="1"/>
</dbReference>
<dbReference type="Proteomes" id="UP000310158">
    <property type="component" value="Unassembled WGS sequence"/>
</dbReference>
<evidence type="ECO:0008006" key="4">
    <source>
        <dbReference type="Google" id="ProtNLM"/>
    </source>
</evidence>
<dbReference type="AlphaFoldDB" id="A0A4S4M5R0"/>
<dbReference type="PANTHER" id="PTHR43667:SF2">
    <property type="entry name" value="FATTY ACID C-METHYL TRANSFERASE"/>
    <property type="match status" value="1"/>
</dbReference>
<dbReference type="Pfam" id="PF02353">
    <property type="entry name" value="CMAS"/>
    <property type="match status" value="2"/>
</dbReference>
<evidence type="ECO:0000256" key="1">
    <source>
        <dbReference type="SAM" id="MobiDB-lite"/>
    </source>
</evidence>
<dbReference type="Gene3D" id="3.40.50.150">
    <property type="entry name" value="Vaccinia Virus protein VP39"/>
    <property type="match status" value="1"/>
</dbReference>
<organism evidence="2 3">
    <name type="scientific">Bondarzewia mesenterica</name>
    <dbReference type="NCBI Taxonomy" id="1095465"/>
    <lineage>
        <taxon>Eukaryota</taxon>
        <taxon>Fungi</taxon>
        <taxon>Dikarya</taxon>
        <taxon>Basidiomycota</taxon>
        <taxon>Agaricomycotina</taxon>
        <taxon>Agaricomycetes</taxon>
        <taxon>Russulales</taxon>
        <taxon>Bondarzewiaceae</taxon>
        <taxon>Bondarzewia</taxon>
    </lineage>
</organism>
<evidence type="ECO:0000313" key="2">
    <source>
        <dbReference type="EMBL" id="THH20552.1"/>
    </source>
</evidence>
<dbReference type="PANTHER" id="PTHR43667">
    <property type="entry name" value="CYCLOPROPANE-FATTY-ACYL-PHOSPHOLIPID SYNTHASE"/>
    <property type="match status" value="1"/>
</dbReference>
<dbReference type="EMBL" id="SGPL01000019">
    <property type="protein sequence ID" value="THH20552.1"/>
    <property type="molecule type" value="Genomic_DNA"/>
</dbReference>
<sequence>MKVLSTCSTHVDQVQERSQQSALAAPPVLASELEVGIFGCESRGTQRGSAEPVVVVVDVHVVASLSSKFVQSSSSTTSTCRDVEAHRRSRGTIVATSVSEPIPSDPQDFTQILGGTSAFLLTLPGSVLRTMSSQLLDTPFQHRFSFSALADNTFTYIKEKAFKTGFLPISRLAEAAVVSVLQKVTKGQLRIITRNHTYEFPPPGSINSDDSSGVKAELRVVSDTFWVRLAAMGDLGFSEAYMYGEVDCDDLIPVFLIFIYNRENLQNLDSSFSWLFSLPQRLTSYRFLNTLSNSRSNISAHYDLSNDMFTAFLSQDMTYSCAIFPDLDGDLQSHHSSFVKSVRNLTKHLPSPPLSSGSPSPSASPPSTPFHESGDELYEAQILKLQHITKKARILPGHHVLEIGSGWGALALHILQSISDTQIDTLTLSMHQHSYITRLIKLNRLEDRVRVHLMDYREMPTEWAGKFDRVVSIEMLENVGKENFATYWSSIDRVMKKKTAVGVVQVITLPEGLFPGGFLPSLMNLHETITSATEGRFLVDSISNIGPHYARTLREWRWRFVNNFDMIEKALHREHPGSFEGENGQLELKVFWRKWIYYFCYCEVGFTTRLINNHIITFTREGNKDMACDTFI</sequence>
<reference evidence="2 3" key="1">
    <citation type="submission" date="2019-02" db="EMBL/GenBank/DDBJ databases">
        <title>Genome sequencing of the rare red list fungi Bondarzewia mesenterica.</title>
        <authorList>
            <person name="Buettner E."/>
            <person name="Kellner H."/>
        </authorList>
    </citation>
    <scope>NUCLEOTIDE SEQUENCE [LARGE SCALE GENOMIC DNA]</scope>
    <source>
        <strain evidence="2 3">DSM 108281</strain>
    </source>
</reference>
<evidence type="ECO:0000313" key="3">
    <source>
        <dbReference type="Proteomes" id="UP000310158"/>
    </source>
</evidence>
<gene>
    <name evidence="2" type="ORF">EW146_g850</name>
</gene>
<accession>A0A4S4M5R0</accession>
<dbReference type="InterPro" id="IPR050723">
    <property type="entry name" value="CFA/CMAS"/>
</dbReference>
<dbReference type="InterPro" id="IPR029063">
    <property type="entry name" value="SAM-dependent_MTases_sf"/>
</dbReference>
<feature type="region of interest" description="Disordered" evidence="1">
    <location>
        <begin position="349"/>
        <end position="373"/>
    </location>
</feature>
<name>A0A4S4M5R0_9AGAM</name>
<protein>
    <recommendedName>
        <fullName evidence="4">Cyclopropane-fatty-acyl-phospholipid synthase</fullName>
    </recommendedName>
</protein>
<proteinExistence type="predicted"/>